<dbReference type="Gene3D" id="3.30.450.40">
    <property type="match status" value="1"/>
</dbReference>
<evidence type="ECO:0000313" key="3">
    <source>
        <dbReference type="EMBL" id="RPE64906.1"/>
    </source>
</evidence>
<dbReference type="Proteomes" id="UP000272193">
    <property type="component" value="Unassembled WGS sequence"/>
</dbReference>
<comment type="caution">
    <text evidence="3">The sequence shown here is derived from an EMBL/GenBank/DDBJ whole genome shotgun (WGS) entry which is preliminary data.</text>
</comment>
<dbReference type="Pfam" id="PF02954">
    <property type="entry name" value="HTH_8"/>
    <property type="match status" value="1"/>
</dbReference>
<feature type="domain" description="DNA binding HTH" evidence="2">
    <location>
        <begin position="333"/>
        <end position="372"/>
    </location>
</feature>
<evidence type="ECO:0000313" key="4">
    <source>
        <dbReference type="Proteomes" id="UP000272193"/>
    </source>
</evidence>
<dbReference type="InterPro" id="IPR029016">
    <property type="entry name" value="GAF-like_dom_sf"/>
</dbReference>
<dbReference type="Gene3D" id="1.10.10.60">
    <property type="entry name" value="Homeodomain-like"/>
    <property type="match status" value="1"/>
</dbReference>
<keyword evidence="4" id="KW-1185">Reference proteome</keyword>
<gene>
    <name evidence="3" type="ORF">EDC62_2028</name>
</gene>
<evidence type="ECO:0000259" key="2">
    <source>
        <dbReference type="Pfam" id="PF02954"/>
    </source>
</evidence>
<organism evidence="3 4">
    <name type="scientific">Tibeticola sediminis</name>
    <dbReference type="NCBI Taxonomy" id="1917811"/>
    <lineage>
        <taxon>Bacteria</taxon>
        <taxon>Pseudomonadati</taxon>
        <taxon>Pseudomonadota</taxon>
        <taxon>Betaproteobacteria</taxon>
        <taxon>Burkholderiales</taxon>
        <taxon>Comamonadaceae</taxon>
        <taxon>Tibeticola</taxon>
    </lineage>
</organism>
<reference evidence="3 4" key="1">
    <citation type="submission" date="2018-11" db="EMBL/GenBank/DDBJ databases">
        <title>Genomic Encyclopedia of Type Strains, Phase IV (KMG-IV): sequencing the most valuable type-strain genomes for metagenomic binning, comparative biology and taxonomic classification.</title>
        <authorList>
            <person name="Goeker M."/>
        </authorList>
    </citation>
    <scope>NUCLEOTIDE SEQUENCE [LARGE SCALE GENOMIC DNA]</scope>
    <source>
        <strain evidence="3 4">DSM 101684</strain>
    </source>
</reference>
<dbReference type="AlphaFoldDB" id="A0A3N4U242"/>
<dbReference type="PRINTS" id="PR01590">
    <property type="entry name" value="HTHFIS"/>
</dbReference>
<dbReference type="SUPFAM" id="SSF46689">
    <property type="entry name" value="Homeodomain-like"/>
    <property type="match status" value="1"/>
</dbReference>
<sequence length="374" mass="40193">MLASLPPTSPTAERRLTTIAAARARVLDGGALPDAAAGAIEPWIERSWRRCLAQGFEPSRRVAFDTVSRAVLRQTLEANHALIEAARPALERLSEAMARTRYFALLTNAQGIVVDTHGPIDARDPRAAAITRIGADLSEAAVGTTAIGAALIEQHPVWLHRGEHFFEDTSVYSCAGAPLFGPDGRCLGMLDLTGIDAVERPELRHLVARTARGIENALALRQPHALLLRLNWPGQTLGSDDDGLVCLDVDGRVTAANSTARTLLPLLGSEPDAHAETLFATPLSALFDAARRHKAALDLPLWSGLRLQGWVHARERGASTPTPAAGEAENLSLKDLELHLIRKAVADARGNVQQAARTLGISRATVYRKLRQNG</sequence>
<dbReference type="GO" id="GO:0043565">
    <property type="term" value="F:sequence-specific DNA binding"/>
    <property type="evidence" value="ECO:0007669"/>
    <property type="project" value="InterPro"/>
</dbReference>
<dbReference type="RefSeq" id="WP_124223283.1">
    <property type="nucleotide sequence ID" value="NZ_RKQL01000005.1"/>
</dbReference>
<feature type="domain" description="GAF" evidence="1">
    <location>
        <begin position="82"/>
        <end position="217"/>
    </location>
</feature>
<proteinExistence type="predicted"/>
<dbReference type="OrthoDB" id="9761705at2"/>
<dbReference type="EMBL" id="RKQL01000005">
    <property type="protein sequence ID" value="RPE64906.1"/>
    <property type="molecule type" value="Genomic_DNA"/>
</dbReference>
<accession>A0A3N4U242</accession>
<protein>
    <submittedName>
        <fullName evidence="3">GAF domain-containing protein</fullName>
    </submittedName>
</protein>
<dbReference type="InterPro" id="IPR003018">
    <property type="entry name" value="GAF"/>
</dbReference>
<dbReference type="Pfam" id="PF01590">
    <property type="entry name" value="GAF"/>
    <property type="match status" value="1"/>
</dbReference>
<evidence type="ECO:0000259" key="1">
    <source>
        <dbReference type="Pfam" id="PF01590"/>
    </source>
</evidence>
<dbReference type="InterPro" id="IPR009057">
    <property type="entry name" value="Homeodomain-like_sf"/>
</dbReference>
<dbReference type="SUPFAM" id="SSF55781">
    <property type="entry name" value="GAF domain-like"/>
    <property type="match status" value="1"/>
</dbReference>
<name>A0A3N4U242_9BURK</name>
<dbReference type="InterPro" id="IPR002197">
    <property type="entry name" value="HTH_Fis"/>
</dbReference>